<evidence type="ECO:0000256" key="1">
    <source>
        <dbReference type="SAM" id="MobiDB-lite"/>
    </source>
</evidence>
<sequence>MKTKVFKSKFLCLLLAMVMMLGLLPAKFIQATDANTVDEATSNESSTSAAEPNSNAAPTPDAAGEPVKVDTPADNAVPAEAPSNFEDRATVNANEIYLDSVNGDDINAGSPDKPVKTFNKALEILAEAGTLNVVNLSESNISVNKKVTLKFLNDVTMTGTGTGIDLAEGSHLTVADGKKLTMSGYNTAINVKKGAEINDGDYVFEFAENGFAFVTSGNIVGTSKDKLKMNIKNGYFEFNSADSEFKNATMNQKYEGKKWQLYEWNGFKVINSEINLCRLPVYFKGPLYMDNSKFTIDGKGVNYQTGAYFENSWTNGTFHFTNNSIFEVKNFNTHWRAKGITFGYGNKVLVENGAKIIVKNNGNGGLNANEGIATFNGGYIEGDGHSGSLFGAQDNDNTKIVFGADSVVNTPMKADSDNGLGQTGTNYIVTGGSHKVFYSPNYHSGKAIPVNGEENGNEKLTWFKLNDNSVEKLNPINKNGQAYEYSVKNASDDGNKYVWTPAAKVTFKLNNNDASFSDKTTADKILKTIRGYKLDDVAGNTEVGDPTDKNGVNFLGWFYKTASGEEKEFSWDEKLTTDTEAYAKWEAKTVIYHNGQGKNYIASKKKEDTEAEVLAFDEIVKAQADFKVEGKQFTGWTSNPDGTGAEYKAGDKVTFAEGKTQIDLYAKYTDSEYTVKFSANGGTFSADSVFKQNKDVFTLEKDANDGDVAVLNKKAKYNDNLFDLLGTLDHNQLKPDTNATKTGFVLANTDYFYKNEEAGHGSIRFDDYTSSFFGLTLKGKNPKIIADTTYYLAWKVDSNTETKSVENISLDSDMYGADAAKTTKAQPVYKDKEFSLTGAVNVASIKQQMSGIELIFNKQENDFAKITLTGAKSTFTAKLTLPNEIEIPKNPQVVANGLGDCFELGKTEVKGQKVIVTFKLKAGMTNYQKLKAAVNSTGAATVAPSLITLTVNGLKLKDFDKLKDGQKLTATGDVTGNFSAVAKFGDTRKRFSFTWKGKQTKDGKDDAATDNSIQYTFIVSKPTELTLGGDLLVKKGNEAYDTVHSAPYSVSAGDNLTFEGKLNVSSIKDKIKLLKEEFDKNNNNSSDTITTKDIKSEFTATLTLPEGLTLPETATATLTDNNLFEIKNGDVKVEGKKISVKMTLKKSYTTFSDLFKDVTSVSDTLDLEVPNIKVADTAAGNLTVKGEVIGTFVGTATAGTKEKVFNYQWTAEQTESGKDCKQAANDNKTIQLTLQVPNCFTLGGDILIGEDTGHDALHKVKNGELLEYTGRLDVSSIKNQIKALKDEFDNNNNNESDTITTKGIKSEFTATLTLPEGLTLPETATATLTDNNLFEIKNGDVKVEGKKISVKMTLKKSYTTFSALYTDVQSVPFTLDLKVPNIKVGLTATGNLTVKGEVVGTFTGTATAGNKTQTFNYRWVAEQIEAGKDFAQAKGDDKTIQYTVAVGSSVVIPEPKQKPEPKPTYEPSTEPAPLQPKRGQVVKTGESKANTNTAALLVLVIAGLAALCKKKQLKQDDNN</sequence>
<feature type="signal peptide" evidence="2">
    <location>
        <begin position="1"/>
        <end position="31"/>
    </location>
</feature>
<dbReference type="InterPro" id="IPR013378">
    <property type="entry name" value="InlB-like_B-rpt"/>
</dbReference>
<organism evidence="3 4">
    <name type="scientific">Amygdalobacter nucleatus</name>
    <dbReference type="NCBI Taxonomy" id="3029274"/>
    <lineage>
        <taxon>Bacteria</taxon>
        <taxon>Bacillati</taxon>
        <taxon>Bacillota</taxon>
        <taxon>Clostridia</taxon>
        <taxon>Eubacteriales</taxon>
        <taxon>Oscillospiraceae</taxon>
        <taxon>Amygdalobacter</taxon>
    </lineage>
</organism>
<dbReference type="OrthoDB" id="1999899at2"/>
<accession>A0A133YH44</accession>
<evidence type="ECO:0000313" key="3">
    <source>
        <dbReference type="EMBL" id="KXB42499.1"/>
    </source>
</evidence>
<dbReference type="STRING" id="1497955.HMPREF1872_00175"/>
<comment type="caution">
    <text evidence="3">The sequence shown here is derived from an EMBL/GenBank/DDBJ whole genome shotgun (WGS) entry which is preliminary data.</text>
</comment>
<feature type="chain" id="PRO_5007460441" evidence="2">
    <location>
        <begin position="32"/>
        <end position="1519"/>
    </location>
</feature>
<dbReference type="Pfam" id="PF09479">
    <property type="entry name" value="Flg_new"/>
    <property type="match status" value="1"/>
</dbReference>
<name>A0A133YH44_9FIRM</name>
<proteinExistence type="predicted"/>
<evidence type="ECO:0000313" key="4">
    <source>
        <dbReference type="Proteomes" id="UP000070080"/>
    </source>
</evidence>
<dbReference type="Proteomes" id="UP000070080">
    <property type="component" value="Unassembled WGS sequence"/>
</dbReference>
<feature type="region of interest" description="Disordered" evidence="1">
    <location>
        <begin position="1453"/>
        <end position="1487"/>
    </location>
</feature>
<keyword evidence="2" id="KW-0732">Signal</keyword>
<dbReference type="PATRIC" id="fig|1497955.3.peg.170"/>
<evidence type="ECO:0000256" key="2">
    <source>
        <dbReference type="SAM" id="SignalP"/>
    </source>
</evidence>
<protein>
    <submittedName>
        <fullName evidence="3">Repeat protein</fullName>
    </submittedName>
</protein>
<feature type="region of interest" description="Disordered" evidence="1">
    <location>
        <begin position="39"/>
        <end position="80"/>
    </location>
</feature>
<feature type="compositionally biased region" description="Low complexity" evidence="1">
    <location>
        <begin position="39"/>
        <end position="60"/>
    </location>
</feature>
<dbReference type="EMBL" id="LSCV01000002">
    <property type="protein sequence ID" value="KXB42499.1"/>
    <property type="molecule type" value="Genomic_DNA"/>
</dbReference>
<reference evidence="4" key="1">
    <citation type="submission" date="2016-01" db="EMBL/GenBank/DDBJ databases">
        <authorList>
            <person name="Mitreva M."/>
            <person name="Pepin K.H."/>
            <person name="Mihindukulasuriya K.A."/>
            <person name="Fulton R."/>
            <person name="Fronick C."/>
            <person name="O'Laughlin M."/>
            <person name="Miner T."/>
            <person name="Herter B."/>
            <person name="Rosa B.A."/>
            <person name="Cordes M."/>
            <person name="Tomlinson C."/>
            <person name="Wollam A."/>
            <person name="Palsikar V.B."/>
            <person name="Mardis E.R."/>
            <person name="Wilson R.K."/>
        </authorList>
    </citation>
    <scope>NUCLEOTIDE SEQUENCE [LARGE SCALE GENOMIC DNA]</scope>
    <source>
        <strain evidence="4">KA00274</strain>
    </source>
</reference>
<keyword evidence="4" id="KW-1185">Reference proteome</keyword>
<gene>
    <name evidence="3" type="ORF">HMPREF1872_00175</name>
</gene>
<dbReference type="RefSeq" id="WP_066712543.1">
    <property type="nucleotide sequence ID" value="NZ_KQ959565.1"/>
</dbReference>